<feature type="compositionally biased region" description="Basic and acidic residues" evidence="1">
    <location>
        <begin position="109"/>
        <end position="121"/>
    </location>
</feature>
<dbReference type="Proteomes" id="UP001329430">
    <property type="component" value="Chromosome 2"/>
</dbReference>
<feature type="region of interest" description="Disordered" evidence="1">
    <location>
        <begin position="94"/>
        <end position="136"/>
    </location>
</feature>
<protein>
    <submittedName>
        <fullName evidence="2">Uncharacterized protein</fullName>
    </submittedName>
</protein>
<gene>
    <name evidence="2" type="ORF">RI129_002883</name>
</gene>
<evidence type="ECO:0000256" key="1">
    <source>
        <dbReference type="SAM" id="MobiDB-lite"/>
    </source>
</evidence>
<keyword evidence="3" id="KW-1185">Reference proteome</keyword>
<sequence length="165" mass="18490">MFTNNFSRNKSVGTLFSLGACYAFVEMKSHIKCKIRASKELNATEKKCADILGLYTPCSCISSIPELGMASVVNDDNSQNPPQEQNEVPEIEICNAEPTHEDEGEDGREDLTIEHGPETRRKISKQKPKLAHSIKKPHRSSIKRMLILRGAMIIMKTPLKSYART</sequence>
<comment type="caution">
    <text evidence="2">The sequence shown here is derived from an EMBL/GenBank/DDBJ whole genome shotgun (WGS) entry which is preliminary data.</text>
</comment>
<dbReference type="AlphaFoldDB" id="A0AAN7ZTW8"/>
<dbReference type="EMBL" id="JAVRBK010000002">
    <property type="protein sequence ID" value="KAK5647991.1"/>
    <property type="molecule type" value="Genomic_DNA"/>
</dbReference>
<proteinExistence type="predicted"/>
<evidence type="ECO:0000313" key="3">
    <source>
        <dbReference type="Proteomes" id="UP001329430"/>
    </source>
</evidence>
<feature type="compositionally biased region" description="Basic residues" evidence="1">
    <location>
        <begin position="122"/>
        <end position="136"/>
    </location>
</feature>
<reference evidence="2 3" key="1">
    <citation type="journal article" date="2024" name="Insects">
        <title>An Improved Chromosome-Level Genome Assembly of the Firefly Pyrocoelia pectoralis.</title>
        <authorList>
            <person name="Fu X."/>
            <person name="Meyer-Rochow V.B."/>
            <person name="Ballantyne L."/>
            <person name="Zhu X."/>
        </authorList>
    </citation>
    <scope>NUCLEOTIDE SEQUENCE [LARGE SCALE GENOMIC DNA]</scope>
    <source>
        <strain evidence="2">XCY_ONT2</strain>
    </source>
</reference>
<organism evidence="2 3">
    <name type="scientific">Pyrocoelia pectoralis</name>
    <dbReference type="NCBI Taxonomy" id="417401"/>
    <lineage>
        <taxon>Eukaryota</taxon>
        <taxon>Metazoa</taxon>
        <taxon>Ecdysozoa</taxon>
        <taxon>Arthropoda</taxon>
        <taxon>Hexapoda</taxon>
        <taxon>Insecta</taxon>
        <taxon>Pterygota</taxon>
        <taxon>Neoptera</taxon>
        <taxon>Endopterygota</taxon>
        <taxon>Coleoptera</taxon>
        <taxon>Polyphaga</taxon>
        <taxon>Elateriformia</taxon>
        <taxon>Elateroidea</taxon>
        <taxon>Lampyridae</taxon>
        <taxon>Lampyrinae</taxon>
        <taxon>Pyrocoelia</taxon>
    </lineage>
</organism>
<name>A0AAN7ZTW8_9COLE</name>
<evidence type="ECO:0000313" key="2">
    <source>
        <dbReference type="EMBL" id="KAK5647991.1"/>
    </source>
</evidence>
<accession>A0AAN7ZTW8</accession>